<dbReference type="GeneID" id="64116254"/>
<dbReference type="AlphaFoldDB" id="A0A2T4PRW4"/>
<reference evidence="3 4" key="1">
    <citation type="journal article" date="2016" name="Front. Microbiol.">
        <title>Comprehensive Phylogenetic Analysis of Bovine Non-aureus Staphylococci Species Based on Whole-Genome Sequencing.</title>
        <authorList>
            <person name="Naushad S."/>
            <person name="Barkema H.W."/>
            <person name="Luby C."/>
            <person name="Condas L.A."/>
            <person name="Nobrega D.B."/>
            <person name="Carson D.A."/>
            <person name="De Buck J."/>
        </authorList>
    </citation>
    <scope>NUCLEOTIDE SEQUENCE [LARGE SCALE GENOMIC DNA]</scope>
    <source>
        <strain evidence="3 4">SNUC 2204</strain>
    </source>
</reference>
<protein>
    <recommendedName>
        <fullName evidence="2">DUF1648 domain-containing protein</fullName>
    </recommendedName>
</protein>
<dbReference type="STRING" id="1167632.GCA_000286335_01601"/>
<dbReference type="EMBL" id="PZFK01000020">
    <property type="protein sequence ID" value="PTI28984.1"/>
    <property type="molecule type" value="Genomic_DNA"/>
</dbReference>
<dbReference type="OrthoDB" id="9808690at2"/>
<dbReference type="GO" id="GO:0009636">
    <property type="term" value="P:response to toxic substance"/>
    <property type="evidence" value="ECO:0007669"/>
    <property type="project" value="TreeGrafter"/>
</dbReference>
<organism evidence="3 4">
    <name type="scientific">Mammaliicoccus vitulinus</name>
    <dbReference type="NCBI Taxonomy" id="71237"/>
    <lineage>
        <taxon>Bacteria</taxon>
        <taxon>Bacillati</taxon>
        <taxon>Bacillota</taxon>
        <taxon>Bacilli</taxon>
        <taxon>Bacillales</taxon>
        <taxon>Staphylococcaceae</taxon>
        <taxon>Mammaliicoccus</taxon>
    </lineage>
</organism>
<keyword evidence="1" id="KW-1133">Transmembrane helix</keyword>
<keyword evidence="1" id="KW-0812">Transmembrane</keyword>
<evidence type="ECO:0000313" key="3">
    <source>
        <dbReference type="EMBL" id="PTI28984.1"/>
    </source>
</evidence>
<evidence type="ECO:0000256" key="1">
    <source>
        <dbReference type="SAM" id="Phobius"/>
    </source>
</evidence>
<keyword evidence="1" id="KW-0472">Membrane</keyword>
<evidence type="ECO:0000259" key="2">
    <source>
        <dbReference type="Pfam" id="PF07853"/>
    </source>
</evidence>
<feature type="transmembrane region" description="Helical" evidence="1">
    <location>
        <begin position="47"/>
        <end position="68"/>
    </location>
</feature>
<feature type="transmembrane region" description="Helical" evidence="1">
    <location>
        <begin position="97"/>
        <end position="115"/>
    </location>
</feature>
<dbReference type="InterPro" id="IPR012867">
    <property type="entry name" value="DUF1648"/>
</dbReference>
<sequence>MLKTLNFISALMIIISLLYTIVVYQYLPSEVPTHYNLHGKPDAWGSKPIIFLIPGISAYAWLLIYIVYKYYDKIAKLGLNFKNEIPSEEAIRFDKKLLVVLNFESALSFSLSHMKDVYNILGGNIDFGVYELVIFLSVILITLVYGILKGRKYK</sequence>
<comment type="caution">
    <text evidence="3">The sequence shown here is derived from an EMBL/GenBank/DDBJ whole genome shotgun (WGS) entry which is preliminary data.</text>
</comment>
<feature type="transmembrane region" description="Helical" evidence="1">
    <location>
        <begin position="127"/>
        <end position="148"/>
    </location>
</feature>
<dbReference type="RefSeq" id="WP_107557172.1">
    <property type="nucleotide sequence ID" value="NZ_BMDF01000002.1"/>
</dbReference>
<dbReference type="Proteomes" id="UP000241209">
    <property type="component" value="Unassembled WGS sequence"/>
</dbReference>
<feature type="domain" description="DUF1648" evidence="2">
    <location>
        <begin position="11"/>
        <end position="56"/>
    </location>
</feature>
<proteinExistence type="predicted"/>
<dbReference type="Pfam" id="PF07853">
    <property type="entry name" value="DUF1648"/>
    <property type="match status" value="1"/>
</dbReference>
<gene>
    <name evidence="3" type="ORF">BU072_09845</name>
</gene>
<evidence type="ECO:0000313" key="4">
    <source>
        <dbReference type="Proteomes" id="UP000241209"/>
    </source>
</evidence>
<dbReference type="PANTHER" id="PTHR37810:SF5">
    <property type="entry name" value="IMMUNITY PROTEIN SDPI"/>
    <property type="match status" value="1"/>
</dbReference>
<dbReference type="PANTHER" id="PTHR37810">
    <property type="entry name" value="IMMUNITY PROTEIN SDPI"/>
    <property type="match status" value="1"/>
</dbReference>
<feature type="transmembrane region" description="Helical" evidence="1">
    <location>
        <begin position="7"/>
        <end position="27"/>
    </location>
</feature>
<name>A0A2T4PRW4_9STAP</name>
<accession>A0A2T4PRW4</accession>